<dbReference type="Gene3D" id="2.30.30.40">
    <property type="entry name" value="SH3 Domains"/>
    <property type="match status" value="1"/>
</dbReference>
<feature type="region of interest" description="Disordered" evidence="12">
    <location>
        <begin position="113"/>
        <end position="147"/>
    </location>
</feature>
<evidence type="ECO:0000259" key="14">
    <source>
        <dbReference type="PROSITE" id="PS50011"/>
    </source>
</evidence>
<feature type="region of interest" description="Disordered" evidence="12">
    <location>
        <begin position="1713"/>
        <end position="1744"/>
    </location>
</feature>
<feature type="region of interest" description="Disordered" evidence="12">
    <location>
        <begin position="1346"/>
        <end position="1374"/>
    </location>
</feature>
<evidence type="ECO:0000256" key="7">
    <source>
        <dbReference type="ARBA" id="ARBA00022999"/>
    </source>
</evidence>
<feature type="region of interest" description="Disordered" evidence="12">
    <location>
        <begin position="1301"/>
        <end position="1334"/>
    </location>
</feature>
<keyword evidence="7 10" id="KW-0727">SH2 domain</keyword>
<reference evidence="16" key="2">
    <citation type="submission" date="2023-11" db="UniProtKB">
        <authorList>
            <consortium name="WormBaseParasite"/>
        </authorList>
    </citation>
    <scope>IDENTIFICATION</scope>
</reference>
<dbReference type="CDD" id="cd05052">
    <property type="entry name" value="PTKc_Abl"/>
    <property type="match status" value="1"/>
</dbReference>
<feature type="compositionally biased region" description="Low complexity" evidence="12">
    <location>
        <begin position="1107"/>
        <end position="1128"/>
    </location>
</feature>
<evidence type="ECO:0000259" key="13">
    <source>
        <dbReference type="PROSITE" id="PS50001"/>
    </source>
</evidence>
<feature type="domain" description="Protein kinase" evidence="14">
    <location>
        <begin position="450"/>
        <end position="703"/>
    </location>
</feature>
<dbReference type="InterPro" id="IPR011009">
    <property type="entry name" value="Kinase-like_dom_sf"/>
</dbReference>
<feature type="compositionally biased region" description="Polar residues" evidence="12">
    <location>
        <begin position="131"/>
        <end position="147"/>
    </location>
</feature>
<feature type="compositionally biased region" description="Low complexity" evidence="12">
    <location>
        <begin position="113"/>
        <end position="130"/>
    </location>
</feature>
<feature type="compositionally biased region" description="Polar residues" evidence="12">
    <location>
        <begin position="1346"/>
        <end position="1362"/>
    </location>
</feature>
<feature type="domain" description="SH2" evidence="13">
    <location>
        <begin position="259"/>
        <end position="349"/>
    </location>
</feature>
<dbReference type="Pfam" id="PF00017">
    <property type="entry name" value="SH2"/>
    <property type="match status" value="1"/>
</dbReference>
<sequence length="1759" mass="194253">MGGYNSKLIVSKDESNHTNRVNIVDTNENFKTTDSYRVDEKLLSARQCMKMDLQNPPDSVIPSRGEIMIVLYDFAESMSSQISIKRGELVRLLSYSPAGDWSEVEASLVLQPISKTGPGSSTSGSESHPSQCKSGANTKHNQESASETGSNVNVSCMYFFNNYRRGWVPTSYLATANVFQNSVPQKQVFPSQQLVTCGSSEKASCSINSSHLVNQQAVFTNDHIQPRVSNVPNKGPLHPVIMDSSPLSLLEPSLLSYTWYHGAVSRQAGEHLLRSGITGSFLVRASESAPGQLSVTVRHLGRVYHYRISQDSRGMFYITEAHRFPNVVQLIEHHSRSADGLVCPLLYPVPKPQFLNQPMQQSCYSSVPQTLPNSRVVVVPGQNQFEANSISPQSNNELSNFPVHHINAGQHIPKPFIHSGHVNNSERLSACSDSIGSMEFDGWEIDRSEIIMRQKLGCGQYGDVYEAVWKRFNSVVAVKTLKQDVNLNVNDFLKEAAIMKKLRNRNLVQLLGVCTREPPLYLITEYMPNGNLLNYLRTRSPGELTPLTLLYMAVQIASGMAYLEANNFIHRDLAARNCLVGERHLIKVADFGLARYMQRQDTYTARNGAKFPIKWTAPEGLSYYIFSSKSDVWAFGVVLWELATYGLSPYPGVELHDVYHLLEKGYRMERPHGCPEAVYSIMLRCWAWDPNLRPSFSEIHAELEQMYATMNIEAVHWASYKLLYSGKQYHRIPTKVAMELEKQQTGNFIPPSQQQHQQPPHQQSIGSHRFTDIQSHDFQGNSINQQIINAGGSGFKESSFTENMNSDQQPHQQLHHPQMLFKQMMNSIPPSSNFEQNCQSAGVISSSSYVTMNTTGYPINHHHNNNNIDNITSSSNCTKQDKVIFIDQNRLTNNKEKTEGAPSSSSSSSAAVAGGHITDALAMISLDDNEENKKRFFNHDIHSIQCANNSDLNSNHILLPTSNLGQIRFLPNSVASSCSPQMAPILIESGQNGFPTTSVQCQTTQFPNGLTHTQYSPASSPDNGGCQPIGEKLCYFIPVSSSNSSSYQPNSSHTTSTNITSNLTQFSNINTISPVSKISHPHMMNSTKVINDKLSIRPNRSVHHRNTTTTTPGSNTQNSSQQNGTTRSQDTDTPDESGVGESIISNESPAESRACGGVGGSVSVSGAINSAASNSVACNTPSQVDWRLNMPFEISLPTDHPSHHQFNAPVIVSHSNGIQQQQQHSHPHVVLHSSHFSTGTTQFTVDPMDQFSTIPPQDRIGSYLKSLGELDTNRRMEIFHSYQLQQNQNCLNSTDLMDTTKNLHPSNFLHYPPPLPPPSFPPPPTAQPPPPTATTTTILATSATGCTVSLPTPTDGASQLSLHLSPVSEPSKSSISQSQFVGKFNEQAFQSNGKLENELNQSNNCSLNINSSRIHSKNLCESIKSPHNNRNDDDHDHDDGTSSKNKETPHPPYTFSHSKVSHIRRRNKQLDMERVGGVGGDSHFDCPNGRRHICDDRSEEESNTEEVPRSLEDETLSIASDSPNNSSSSIKPDAAVAAAAAAADLSGEADDNDDEDGDEDEDDVYQAPDCYYLPNHTTNQNSQNIHANPLSAHPSLKYLFEQVVELLNQSKTLIDNSEQDSNTNSQSTYTTKLCNSIDTFRIDLEAHIVQYIDINSMLVKDILIACDHLSKQTADCLLHLNTTENKYSLNSCYKCLKDLHDYLYELLDKSKSTNTSSSVVSGGNQTHSDDRSFNTTTTATPTPAAAAAATTTTHVFGKV</sequence>
<dbReference type="Gene3D" id="1.10.510.10">
    <property type="entry name" value="Transferase(Phosphotransferase) domain 1"/>
    <property type="match status" value="1"/>
</dbReference>
<keyword evidence="4 11" id="KW-0547">Nucleotide-binding</keyword>
<evidence type="ECO:0000256" key="9">
    <source>
        <dbReference type="ARBA" id="ARBA00051245"/>
    </source>
</evidence>
<dbReference type="GO" id="GO:0005524">
    <property type="term" value="F:ATP binding"/>
    <property type="evidence" value="ECO:0007669"/>
    <property type="project" value="UniProtKB-UniRule"/>
</dbReference>
<dbReference type="InterPro" id="IPR036860">
    <property type="entry name" value="SH2_dom_sf"/>
</dbReference>
<feature type="binding site" evidence="11">
    <location>
        <position position="479"/>
    </location>
    <ligand>
        <name>ATP</name>
        <dbReference type="ChEBI" id="CHEBI:30616"/>
    </ligand>
</feature>
<dbReference type="PROSITE" id="PS50011">
    <property type="entry name" value="PROTEIN_KINASE_DOM"/>
    <property type="match status" value="1"/>
</dbReference>
<dbReference type="InterPro" id="IPR020635">
    <property type="entry name" value="Tyr_kinase_cat_dom"/>
</dbReference>
<protein>
    <recommendedName>
        <fullName evidence="1">non-specific protein-tyrosine kinase</fullName>
        <ecNumber evidence="1">2.7.10.2</ecNumber>
    </recommendedName>
</protein>
<evidence type="ECO:0000256" key="4">
    <source>
        <dbReference type="ARBA" id="ARBA00022741"/>
    </source>
</evidence>
<feature type="compositionally biased region" description="Basic and acidic residues" evidence="12">
    <location>
        <begin position="1429"/>
        <end position="1449"/>
    </location>
</feature>
<dbReference type="SUPFAM" id="SSF50044">
    <property type="entry name" value="SH3-domain"/>
    <property type="match status" value="1"/>
</dbReference>
<comment type="catalytic activity">
    <reaction evidence="9">
        <text>L-tyrosyl-[protein] + ATP = O-phospho-L-tyrosyl-[protein] + ADP + H(+)</text>
        <dbReference type="Rhea" id="RHEA:10596"/>
        <dbReference type="Rhea" id="RHEA-COMP:10136"/>
        <dbReference type="Rhea" id="RHEA-COMP:20101"/>
        <dbReference type="ChEBI" id="CHEBI:15378"/>
        <dbReference type="ChEBI" id="CHEBI:30616"/>
        <dbReference type="ChEBI" id="CHEBI:46858"/>
        <dbReference type="ChEBI" id="CHEBI:61978"/>
        <dbReference type="ChEBI" id="CHEBI:456216"/>
        <dbReference type="EC" id="2.7.10.2"/>
    </reaction>
</comment>
<dbReference type="Pfam" id="PF07714">
    <property type="entry name" value="PK_Tyr_Ser-Thr"/>
    <property type="match status" value="1"/>
</dbReference>
<feature type="compositionally biased region" description="Low complexity" evidence="12">
    <location>
        <begin position="1735"/>
        <end position="1744"/>
    </location>
</feature>
<keyword evidence="8" id="KW-0829">Tyrosine-protein kinase</keyword>
<keyword evidence="2" id="KW-0597">Phosphoprotein</keyword>
<dbReference type="PRINTS" id="PR00109">
    <property type="entry name" value="TYRKINASE"/>
</dbReference>
<evidence type="ECO:0000256" key="11">
    <source>
        <dbReference type="PROSITE-ProRule" id="PRU10141"/>
    </source>
</evidence>
<dbReference type="CDD" id="cd09935">
    <property type="entry name" value="SH2_ABL"/>
    <property type="match status" value="1"/>
</dbReference>
<name>A0AA85JN07_TRIRE</name>
<evidence type="ECO:0000256" key="3">
    <source>
        <dbReference type="ARBA" id="ARBA00022679"/>
    </source>
</evidence>
<keyword evidence="3" id="KW-0808">Transferase</keyword>
<dbReference type="InterPro" id="IPR036028">
    <property type="entry name" value="SH3-like_dom_sf"/>
</dbReference>
<dbReference type="PROSITE" id="PS50001">
    <property type="entry name" value="SH2"/>
    <property type="match status" value="1"/>
</dbReference>
<feature type="compositionally biased region" description="Low complexity" evidence="12">
    <location>
        <begin position="1365"/>
        <end position="1374"/>
    </location>
</feature>
<dbReference type="InterPro" id="IPR008266">
    <property type="entry name" value="Tyr_kinase_AS"/>
</dbReference>
<evidence type="ECO:0000313" key="16">
    <source>
        <dbReference type="WBParaSite" id="TREG1_33690.1"/>
    </source>
</evidence>
<feature type="compositionally biased region" description="Polar residues" evidence="12">
    <location>
        <begin position="1575"/>
        <end position="1586"/>
    </location>
</feature>
<dbReference type="Gene3D" id="3.30.505.10">
    <property type="entry name" value="SH2 domain"/>
    <property type="match status" value="1"/>
</dbReference>
<feature type="compositionally biased region" description="Acidic residues" evidence="12">
    <location>
        <begin position="1547"/>
        <end position="1564"/>
    </location>
</feature>
<proteinExistence type="predicted"/>
<feature type="region of interest" description="Disordered" evidence="12">
    <location>
        <begin position="1094"/>
        <end position="1159"/>
    </location>
</feature>
<keyword evidence="5" id="KW-0418">Kinase</keyword>
<dbReference type="PROSITE" id="PS00107">
    <property type="entry name" value="PROTEIN_KINASE_ATP"/>
    <property type="match status" value="1"/>
</dbReference>
<evidence type="ECO:0000256" key="1">
    <source>
        <dbReference type="ARBA" id="ARBA00011903"/>
    </source>
</evidence>
<dbReference type="FunFam" id="1.10.510.10:FF:000554">
    <property type="entry name" value="Predicted protein"/>
    <property type="match status" value="1"/>
</dbReference>
<evidence type="ECO:0000256" key="2">
    <source>
        <dbReference type="ARBA" id="ARBA00022553"/>
    </source>
</evidence>
<dbReference type="SMART" id="SM00219">
    <property type="entry name" value="TyrKc"/>
    <property type="match status" value="1"/>
</dbReference>
<evidence type="ECO:0000256" key="6">
    <source>
        <dbReference type="ARBA" id="ARBA00022840"/>
    </source>
</evidence>
<organism evidence="15 16">
    <name type="scientific">Trichobilharzia regenti</name>
    <name type="common">Nasal bird schistosome</name>
    <dbReference type="NCBI Taxonomy" id="157069"/>
    <lineage>
        <taxon>Eukaryota</taxon>
        <taxon>Metazoa</taxon>
        <taxon>Spiralia</taxon>
        <taxon>Lophotrochozoa</taxon>
        <taxon>Platyhelminthes</taxon>
        <taxon>Trematoda</taxon>
        <taxon>Digenea</taxon>
        <taxon>Strigeidida</taxon>
        <taxon>Schistosomatoidea</taxon>
        <taxon>Schistosomatidae</taxon>
        <taxon>Trichobilharzia</taxon>
    </lineage>
</organism>
<evidence type="ECO:0000256" key="10">
    <source>
        <dbReference type="PROSITE-ProRule" id="PRU00191"/>
    </source>
</evidence>
<dbReference type="PRINTS" id="PR00401">
    <property type="entry name" value="SH2DOMAIN"/>
</dbReference>
<dbReference type="GO" id="GO:0004715">
    <property type="term" value="F:non-membrane spanning protein tyrosine kinase activity"/>
    <property type="evidence" value="ECO:0007669"/>
    <property type="project" value="UniProtKB-EC"/>
</dbReference>
<dbReference type="InterPro" id="IPR035837">
    <property type="entry name" value="ABL_SH2"/>
</dbReference>
<dbReference type="InterPro" id="IPR050198">
    <property type="entry name" value="Non-receptor_tyrosine_kinases"/>
</dbReference>
<feature type="region of interest" description="Disordered" evidence="12">
    <location>
        <begin position="890"/>
        <end position="912"/>
    </location>
</feature>
<feature type="compositionally biased region" description="Low complexity" evidence="12">
    <location>
        <begin position="1517"/>
        <end position="1543"/>
    </location>
</feature>
<dbReference type="InterPro" id="IPR000980">
    <property type="entry name" value="SH2"/>
</dbReference>
<dbReference type="SUPFAM" id="SSF55550">
    <property type="entry name" value="SH2 domain"/>
    <property type="match status" value="1"/>
</dbReference>
<reference evidence="15" key="1">
    <citation type="submission" date="2022-06" db="EMBL/GenBank/DDBJ databases">
        <authorList>
            <person name="Berger JAMES D."/>
            <person name="Berger JAMES D."/>
        </authorList>
    </citation>
    <scope>NUCLEOTIDE SEQUENCE [LARGE SCALE GENOMIC DNA]</scope>
</reference>
<accession>A0AA85JN07</accession>
<dbReference type="InterPro" id="IPR000719">
    <property type="entry name" value="Prot_kinase_dom"/>
</dbReference>
<evidence type="ECO:0000256" key="12">
    <source>
        <dbReference type="SAM" id="MobiDB-lite"/>
    </source>
</evidence>
<dbReference type="WBParaSite" id="TREG1_33690.1">
    <property type="protein sequence ID" value="TREG1_33690.1"/>
    <property type="gene ID" value="TREG1_33690"/>
</dbReference>
<dbReference type="SUPFAM" id="SSF56112">
    <property type="entry name" value="Protein kinase-like (PK-like)"/>
    <property type="match status" value="1"/>
</dbReference>
<dbReference type="FunFam" id="3.30.200.20:FF:000037">
    <property type="entry name" value="Tyrosine-protein kinase"/>
    <property type="match status" value="1"/>
</dbReference>
<keyword evidence="6 11" id="KW-0067">ATP-binding</keyword>
<evidence type="ECO:0000313" key="15">
    <source>
        <dbReference type="Proteomes" id="UP000050795"/>
    </source>
</evidence>
<evidence type="ECO:0000256" key="8">
    <source>
        <dbReference type="ARBA" id="ARBA00023137"/>
    </source>
</evidence>
<feature type="compositionally biased region" description="Pro residues" evidence="12">
    <location>
        <begin position="1311"/>
        <end position="1332"/>
    </location>
</feature>
<dbReference type="EC" id="2.7.10.2" evidence="1"/>
<evidence type="ECO:0000256" key="5">
    <source>
        <dbReference type="ARBA" id="ARBA00022777"/>
    </source>
</evidence>
<keyword evidence="15" id="KW-1185">Reference proteome</keyword>
<feature type="compositionally biased region" description="Low complexity" evidence="12">
    <location>
        <begin position="1713"/>
        <end position="1724"/>
    </location>
</feature>
<feature type="region of interest" description="Disordered" evidence="12">
    <location>
        <begin position="1422"/>
        <end position="1588"/>
    </location>
</feature>
<dbReference type="Gene3D" id="3.30.200.20">
    <property type="entry name" value="Phosphorylase Kinase, domain 1"/>
    <property type="match status" value="1"/>
</dbReference>
<dbReference type="PROSITE" id="PS00109">
    <property type="entry name" value="PROTEIN_KINASE_TYR"/>
    <property type="match status" value="1"/>
</dbReference>
<dbReference type="Proteomes" id="UP000050795">
    <property type="component" value="Unassembled WGS sequence"/>
</dbReference>
<dbReference type="SMART" id="SM00252">
    <property type="entry name" value="SH2"/>
    <property type="match status" value="1"/>
</dbReference>
<dbReference type="CDD" id="cd11850">
    <property type="entry name" value="SH3_Abl"/>
    <property type="match status" value="1"/>
</dbReference>
<dbReference type="InterPro" id="IPR017441">
    <property type="entry name" value="Protein_kinase_ATP_BS"/>
</dbReference>
<dbReference type="PANTHER" id="PTHR24418">
    <property type="entry name" value="TYROSINE-PROTEIN KINASE"/>
    <property type="match status" value="1"/>
</dbReference>
<dbReference type="InterPro" id="IPR001245">
    <property type="entry name" value="Ser-Thr/Tyr_kinase_cat_dom"/>
</dbReference>